<comment type="subcellular location">
    <subcellularLocation>
        <location evidence="1 7">Mitochondrion</location>
    </subcellularLocation>
</comment>
<reference evidence="8" key="1">
    <citation type="submission" date="2015-04" db="EMBL/GenBank/DDBJ databases">
        <title>The genome sequence of the plant pathogenic Rhizarian Plasmodiophora brassicae reveals insights in its biotrophic life cycle and the origin of chitin synthesis.</title>
        <authorList>
            <person name="Schwelm A."/>
            <person name="Fogelqvist J."/>
            <person name="Knaust A."/>
            <person name="Julke S."/>
            <person name="Lilja T."/>
            <person name="Dhandapani V."/>
            <person name="Bonilla-Rosso G."/>
            <person name="Karlsson M."/>
            <person name="Shevchenko A."/>
            <person name="Choi S.R."/>
            <person name="Kim H.G."/>
            <person name="Park J.Y."/>
            <person name="Lim Y.P."/>
            <person name="Ludwig-Muller J."/>
            <person name="Dixelius C."/>
        </authorList>
    </citation>
    <scope>NUCLEOTIDE SEQUENCE</scope>
    <source>
        <tissue evidence="8">Potato root galls</tissue>
    </source>
</reference>
<name>A0A0H5R2G1_9EUKA</name>
<dbReference type="InterPro" id="IPR038375">
    <property type="entry name" value="NDUFAF7_sf"/>
</dbReference>
<accession>A0A0H5R2G1</accession>
<dbReference type="Gene3D" id="3.40.50.12710">
    <property type="match status" value="1"/>
</dbReference>
<keyword evidence="4 7" id="KW-0808">Transferase</keyword>
<dbReference type="EMBL" id="HACM01001627">
    <property type="protein sequence ID" value="CRZ02069.1"/>
    <property type="molecule type" value="Transcribed_RNA"/>
</dbReference>
<evidence type="ECO:0000256" key="1">
    <source>
        <dbReference type="ARBA" id="ARBA00004173"/>
    </source>
</evidence>
<comment type="function">
    <text evidence="7">Arginine methyltransferase involved in the assembly or stability of mitochondrial NADH:ubiquinone oxidoreductase complex (complex I).</text>
</comment>
<evidence type="ECO:0000256" key="6">
    <source>
        <dbReference type="ARBA" id="ARBA00048612"/>
    </source>
</evidence>
<dbReference type="SUPFAM" id="SSF53335">
    <property type="entry name" value="S-adenosyl-L-methionine-dependent methyltransferases"/>
    <property type="match status" value="1"/>
</dbReference>
<evidence type="ECO:0000256" key="4">
    <source>
        <dbReference type="ARBA" id="ARBA00022679"/>
    </source>
</evidence>
<dbReference type="Pfam" id="PF02636">
    <property type="entry name" value="Methyltransf_28"/>
    <property type="match status" value="1"/>
</dbReference>
<dbReference type="GO" id="GO:0032981">
    <property type="term" value="P:mitochondrial respiratory chain complex I assembly"/>
    <property type="evidence" value="ECO:0007669"/>
    <property type="project" value="TreeGrafter"/>
</dbReference>
<dbReference type="InterPro" id="IPR029063">
    <property type="entry name" value="SAM-dependent_MTases_sf"/>
</dbReference>
<proteinExistence type="inferred from homology"/>
<dbReference type="AlphaFoldDB" id="A0A0H5R2G1"/>
<evidence type="ECO:0000256" key="5">
    <source>
        <dbReference type="ARBA" id="ARBA00023128"/>
    </source>
</evidence>
<dbReference type="GO" id="GO:0032259">
    <property type="term" value="P:methylation"/>
    <property type="evidence" value="ECO:0007669"/>
    <property type="project" value="UniProtKB-KW"/>
</dbReference>
<organism evidence="8">
    <name type="scientific">Spongospora subterranea</name>
    <dbReference type="NCBI Taxonomy" id="70186"/>
    <lineage>
        <taxon>Eukaryota</taxon>
        <taxon>Sar</taxon>
        <taxon>Rhizaria</taxon>
        <taxon>Endomyxa</taxon>
        <taxon>Phytomyxea</taxon>
        <taxon>Plasmodiophorida</taxon>
        <taxon>Plasmodiophoridae</taxon>
        <taxon>Spongospora</taxon>
    </lineage>
</organism>
<dbReference type="EC" id="2.1.1.320" evidence="7"/>
<dbReference type="InterPro" id="IPR003788">
    <property type="entry name" value="NDUFAF7"/>
</dbReference>
<dbReference type="PANTHER" id="PTHR12049">
    <property type="entry name" value="PROTEIN ARGININE METHYLTRANSFERASE NDUFAF7, MITOCHONDRIAL"/>
    <property type="match status" value="1"/>
</dbReference>
<dbReference type="GO" id="GO:0005739">
    <property type="term" value="C:mitochondrion"/>
    <property type="evidence" value="ECO:0007669"/>
    <property type="project" value="UniProtKB-SubCell"/>
</dbReference>
<sequence length="440" mass="48975">MITKQAHVKGVTCCQQLHRNQVEEISPSTRMLRLRALTRLFSVKVAVDTSALGIQLPEFSGRFSSRLEEEIHRTISLLGPITVADYVRRSLLHPTLGYYTNNDVFGVKGDFITSPEISQLFGEMIGVWLTSCWKELGSPLNTSIVELGPGRGTMMADILRTVHRLGFSPSVHFIERSPLMKEIQQKTLRDLIPTTSFLWHTELSSLDPQKGEHLLFVAQEFFDALPVHQFQYTARGWRERLIASNLRPDALSPLQVVLAPIPTPACQYIPENLSPRIGDSLEICPDLVAIIDQMANRIASHRGAALVIDYGSDNPPPDTLRGIDAHKFVPFLERPGSVDVTADVNFSTIRDAINLWQGHVKATRTVSQGTFLQTMGIAHRADSLLAKCKTEVEQDNIVSGYERLVSPNAMGETYKCIAFAHQEIFDSIVGFPPPVNDIPS</sequence>
<protein>
    <recommendedName>
        <fullName evidence="7">Protein arginine methyltransferase NDUFAF7</fullName>
        <ecNumber evidence="7">2.1.1.320</ecNumber>
    </recommendedName>
</protein>
<evidence type="ECO:0000256" key="2">
    <source>
        <dbReference type="ARBA" id="ARBA00005891"/>
    </source>
</evidence>
<dbReference type="PANTHER" id="PTHR12049:SF7">
    <property type="entry name" value="PROTEIN ARGININE METHYLTRANSFERASE NDUFAF7, MITOCHONDRIAL"/>
    <property type="match status" value="1"/>
</dbReference>
<evidence type="ECO:0000256" key="7">
    <source>
        <dbReference type="RuleBase" id="RU364114"/>
    </source>
</evidence>
<evidence type="ECO:0000313" key="8">
    <source>
        <dbReference type="EMBL" id="CRZ02069.1"/>
    </source>
</evidence>
<comment type="similarity">
    <text evidence="2 7">Belongs to the NDUFAF7 family.</text>
</comment>
<evidence type="ECO:0000256" key="3">
    <source>
        <dbReference type="ARBA" id="ARBA00022603"/>
    </source>
</evidence>
<dbReference type="GO" id="GO:0035243">
    <property type="term" value="F:protein-arginine omega-N symmetric methyltransferase activity"/>
    <property type="evidence" value="ECO:0007669"/>
    <property type="project" value="UniProtKB-EC"/>
</dbReference>
<keyword evidence="3 7" id="KW-0489">Methyltransferase</keyword>
<keyword evidence="5 7" id="KW-0496">Mitochondrion</keyword>
<comment type="catalytic activity">
    <reaction evidence="6 7">
        <text>L-arginyl-[protein] + 2 S-adenosyl-L-methionine = N(omega),N(omega)'-dimethyl-L-arginyl-[protein] + 2 S-adenosyl-L-homocysteine + 2 H(+)</text>
        <dbReference type="Rhea" id="RHEA:48108"/>
        <dbReference type="Rhea" id="RHEA-COMP:10532"/>
        <dbReference type="Rhea" id="RHEA-COMP:11992"/>
        <dbReference type="ChEBI" id="CHEBI:15378"/>
        <dbReference type="ChEBI" id="CHEBI:29965"/>
        <dbReference type="ChEBI" id="CHEBI:57856"/>
        <dbReference type="ChEBI" id="CHEBI:59789"/>
        <dbReference type="ChEBI" id="CHEBI:88221"/>
        <dbReference type="EC" id="2.1.1.320"/>
    </reaction>
</comment>